<gene>
    <name evidence="2" type="ORF">SAMN05421819_3316</name>
</gene>
<evidence type="ECO:0000313" key="2">
    <source>
        <dbReference type="EMBL" id="SEG52782.1"/>
    </source>
</evidence>
<feature type="domain" description="AAA" evidence="1">
    <location>
        <begin position="151"/>
        <end position="303"/>
    </location>
</feature>
<organism evidence="2 3">
    <name type="scientific">Bryocella elongata</name>
    <dbReference type="NCBI Taxonomy" id="863522"/>
    <lineage>
        <taxon>Bacteria</taxon>
        <taxon>Pseudomonadati</taxon>
        <taxon>Acidobacteriota</taxon>
        <taxon>Terriglobia</taxon>
        <taxon>Terriglobales</taxon>
        <taxon>Acidobacteriaceae</taxon>
        <taxon>Bryocella</taxon>
    </lineage>
</organism>
<evidence type="ECO:0000259" key="1">
    <source>
        <dbReference type="Pfam" id="PF13614"/>
    </source>
</evidence>
<proteinExistence type="predicted"/>
<dbReference type="OrthoDB" id="109601at2"/>
<dbReference type="SUPFAM" id="SSF52540">
    <property type="entry name" value="P-loop containing nucleoside triphosphate hydrolases"/>
    <property type="match status" value="1"/>
</dbReference>
<dbReference type="InterPro" id="IPR027417">
    <property type="entry name" value="P-loop_NTPase"/>
</dbReference>
<name>A0A1H6AWL1_9BACT</name>
<dbReference type="InterPro" id="IPR050625">
    <property type="entry name" value="ParA/MinD_ATPase"/>
</dbReference>
<dbReference type="GO" id="GO:0016887">
    <property type="term" value="F:ATP hydrolysis activity"/>
    <property type="evidence" value="ECO:0007669"/>
    <property type="project" value="TreeGrafter"/>
</dbReference>
<dbReference type="PANTHER" id="PTHR43384:SF13">
    <property type="entry name" value="SLR0110 PROTEIN"/>
    <property type="match status" value="1"/>
</dbReference>
<dbReference type="PANTHER" id="PTHR43384">
    <property type="entry name" value="SEPTUM SITE-DETERMINING PROTEIN MIND HOMOLOG, CHLOROPLASTIC-RELATED"/>
    <property type="match status" value="1"/>
</dbReference>
<protein>
    <submittedName>
        <fullName evidence="2">Pilus assembly protein CpaE</fullName>
    </submittedName>
</protein>
<dbReference type="Proteomes" id="UP000236728">
    <property type="component" value="Unassembled WGS sequence"/>
</dbReference>
<dbReference type="GO" id="GO:0005829">
    <property type="term" value="C:cytosol"/>
    <property type="evidence" value="ECO:0007669"/>
    <property type="project" value="TreeGrafter"/>
</dbReference>
<dbReference type="InterPro" id="IPR025669">
    <property type="entry name" value="AAA_dom"/>
</dbReference>
<dbReference type="InterPro" id="IPR011006">
    <property type="entry name" value="CheY-like_superfamily"/>
</dbReference>
<dbReference type="GO" id="GO:0051782">
    <property type="term" value="P:negative regulation of cell division"/>
    <property type="evidence" value="ECO:0007669"/>
    <property type="project" value="TreeGrafter"/>
</dbReference>
<dbReference type="Gene3D" id="3.40.50.2300">
    <property type="match status" value="1"/>
</dbReference>
<evidence type="ECO:0000313" key="3">
    <source>
        <dbReference type="Proteomes" id="UP000236728"/>
    </source>
</evidence>
<dbReference type="RefSeq" id="WP_103934199.1">
    <property type="nucleotide sequence ID" value="NZ_FNVA01000006.1"/>
</dbReference>
<dbReference type="Pfam" id="PF13614">
    <property type="entry name" value="AAA_31"/>
    <property type="match status" value="1"/>
</dbReference>
<dbReference type="Gene3D" id="3.40.50.300">
    <property type="entry name" value="P-loop containing nucleotide triphosphate hydrolases"/>
    <property type="match status" value="1"/>
</dbReference>
<keyword evidence="3" id="KW-1185">Reference proteome</keyword>
<reference evidence="2 3" key="1">
    <citation type="submission" date="2016-10" db="EMBL/GenBank/DDBJ databases">
        <authorList>
            <person name="de Groot N.N."/>
        </authorList>
    </citation>
    <scope>NUCLEOTIDE SEQUENCE [LARGE SCALE GENOMIC DNA]</scope>
    <source>
        <strain evidence="2 3">DSM 22489</strain>
    </source>
</reference>
<dbReference type="AlphaFoldDB" id="A0A1H6AWL1"/>
<dbReference type="GO" id="GO:0009898">
    <property type="term" value="C:cytoplasmic side of plasma membrane"/>
    <property type="evidence" value="ECO:0007669"/>
    <property type="project" value="TreeGrafter"/>
</dbReference>
<dbReference type="EMBL" id="FNVA01000006">
    <property type="protein sequence ID" value="SEG52782.1"/>
    <property type="molecule type" value="Genomic_DNA"/>
</dbReference>
<dbReference type="SUPFAM" id="SSF52172">
    <property type="entry name" value="CheY-like"/>
    <property type="match status" value="1"/>
</dbReference>
<accession>A0A1H6AWL1</accession>
<sequence length="410" mass="45496">MPTESQKSETSQAVFSVCATPDVASATAAATQSISGAEFVGEFQEYISGEKRPQFPSIINNADSVVALIDCDRNPEAALETMDRLRQIFQQRVSLVAIGSRTETEFLLRAMRVGCDEFLSKPLDRPTFIAALNRFQRARVSASQVQPGKGRVLSFFGVKGGVGTTTLAVHLAMHLVKKHRKKVLLIDYKHELGHIALHLGIKESAYYFDELVRNVDRLDTDLLESFVTRHPSGLEVIPSPDVVAAPREVPADAIARIMDELRRRYDFVLIDTSMQYTSTTHAMMSSSDQVVLISTPDVAALRDLIRRVEHYALIDGFTDKLNVVINRSTSDDAVSQQDIEKTIHFPVYLAVPNNYAELMRAINAGEPVAPAQRGTFSNSFQTWAFRLTSDGSQSIQAPEPVKKRSFLFGF</sequence>
<dbReference type="GO" id="GO:0005524">
    <property type="term" value="F:ATP binding"/>
    <property type="evidence" value="ECO:0007669"/>
    <property type="project" value="TreeGrafter"/>
</dbReference>